<feature type="transmembrane region" description="Helical" evidence="6">
    <location>
        <begin position="191"/>
        <end position="212"/>
    </location>
</feature>
<evidence type="ECO:0000256" key="3">
    <source>
        <dbReference type="ARBA" id="ARBA00022692"/>
    </source>
</evidence>
<evidence type="ECO:0000256" key="6">
    <source>
        <dbReference type="RuleBase" id="RU363032"/>
    </source>
</evidence>
<dbReference type="Proteomes" id="UP001164803">
    <property type="component" value="Chromosome"/>
</dbReference>
<gene>
    <name evidence="8" type="ORF">NZD86_01110</name>
</gene>
<feature type="transmembrane region" description="Helical" evidence="6">
    <location>
        <begin position="257"/>
        <end position="278"/>
    </location>
</feature>
<evidence type="ECO:0000313" key="9">
    <source>
        <dbReference type="Proteomes" id="UP001164803"/>
    </source>
</evidence>
<dbReference type="EMBL" id="CP104064">
    <property type="protein sequence ID" value="WAH37180.1"/>
    <property type="molecule type" value="Genomic_DNA"/>
</dbReference>
<evidence type="ECO:0000313" key="8">
    <source>
        <dbReference type="EMBL" id="WAH37180.1"/>
    </source>
</evidence>
<keyword evidence="3 6" id="KW-0812">Transmembrane</keyword>
<evidence type="ECO:0000256" key="5">
    <source>
        <dbReference type="ARBA" id="ARBA00023136"/>
    </source>
</evidence>
<evidence type="ECO:0000256" key="4">
    <source>
        <dbReference type="ARBA" id="ARBA00022989"/>
    </source>
</evidence>
<sequence>MRHFIRRTFILLLTLWTAVTLNFFIPRLMPGNPAEAILAKFQSKGNLSEASVHALEVMFGINTHQTMLQQYWQYWREVFRFDFGLSYTYYPQTVSSLIAQALPWTLILIGVTTVIGFIGGTLLGIFAAWRNGTKTDAILTLTSTITQIFPYFWFALLCVYFLAFLLHIFPLSQGYSADFMPGWDTGFILSAIYHSILPALTILVTSVGGWLLGMRNNMISVLSEDYITLGKAKGLSNTTVALQYAARNAILPSLTGFALNLGFIVGGNVLVEVVFAYPGLGNLLFTAVTNEDYPLMQAIFLIIVVCVVLANFVADLVNVLIDPRIRRAGG</sequence>
<evidence type="ECO:0000256" key="1">
    <source>
        <dbReference type="ARBA" id="ARBA00004141"/>
    </source>
</evidence>
<name>A0ABY6Z348_9BACL</name>
<dbReference type="SUPFAM" id="SSF161098">
    <property type="entry name" value="MetI-like"/>
    <property type="match status" value="1"/>
</dbReference>
<dbReference type="PROSITE" id="PS50928">
    <property type="entry name" value="ABC_TM1"/>
    <property type="match status" value="1"/>
</dbReference>
<comment type="subcellular location">
    <subcellularLocation>
        <location evidence="6">Cell membrane</location>
        <topology evidence="6">Multi-pass membrane protein</topology>
    </subcellularLocation>
    <subcellularLocation>
        <location evidence="1">Membrane</location>
        <topology evidence="1">Multi-pass membrane protein</topology>
    </subcellularLocation>
</comment>
<comment type="similarity">
    <text evidence="6">Belongs to the binding-protein-dependent transport system permease family.</text>
</comment>
<feature type="domain" description="ABC transmembrane type-1" evidence="7">
    <location>
        <begin position="102"/>
        <end position="314"/>
    </location>
</feature>
<dbReference type="RefSeq" id="WP_268044628.1">
    <property type="nucleotide sequence ID" value="NZ_CP104064.1"/>
</dbReference>
<evidence type="ECO:0000259" key="7">
    <source>
        <dbReference type="PROSITE" id="PS50928"/>
    </source>
</evidence>
<dbReference type="InterPro" id="IPR000515">
    <property type="entry name" value="MetI-like"/>
</dbReference>
<feature type="transmembrane region" description="Helical" evidence="6">
    <location>
        <begin position="298"/>
        <end position="321"/>
    </location>
</feature>
<dbReference type="Pfam" id="PF00528">
    <property type="entry name" value="BPD_transp_1"/>
    <property type="match status" value="1"/>
</dbReference>
<keyword evidence="9" id="KW-1185">Reference proteome</keyword>
<feature type="transmembrane region" description="Helical" evidence="6">
    <location>
        <begin position="104"/>
        <end position="129"/>
    </location>
</feature>
<keyword evidence="5 6" id="KW-0472">Membrane</keyword>
<dbReference type="PANTHER" id="PTHR43376:SF1">
    <property type="entry name" value="OLIGOPEPTIDE TRANSPORT SYSTEM PERMEASE PROTEIN"/>
    <property type="match status" value="1"/>
</dbReference>
<dbReference type="InterPro" id="IPR035906">
    <property type="entry name" value="MetI-like_sf"/>
</dbReference>
<protein>
    <submittedName>
        <fullName evidence="8">ABC transporter permease</fullName>
    </submittedName>
</protein>
<proteinExistence type="inferred from homology"/>
<accession>A0ABY6Z348</accession>
<dbReference type="PANTHER" id="PTHR43376">
    <property type="entry name" value="OLIGOPEPTIDE TRANSPORT SYSTEM PERMEASE PROTEIN"/>
    <property type="match status" value="1"/>
</dbReference>
<keyword evidence="4 6" id="KW-1133">Transmembrane helix</keyword>
<keyword evidence="2 6" id="KW-0813">Transport</keyword>
<organism evidence="8 9">
    <name type="scientific">Alicyclobacillus dauci</name>
    <dbReference type="NCBI Taxonomy" id="1475485"/>
    <lineage>
        <taxon>Bacteria</taxon>
        <taxon>Bacillati</taxon>
        <taxon>Bacillota</taxon>
        <taxon>Bacilli</taxon>
        <taxon>Bacillales</taxon>
        <taxon>Alicyclobacillaceae</taxon>
        <taxon>Alicyclobacillus</taxon>
    </lineage>
</organism>
<reference evidence="8" key="1">
    <citation type="submission" date="2022-08" db="EMBL/GenBank/DDBJ databases">
        <title>Alicyclobacillus dauci DSM2870, complete genome.</title>
        <authorList>
            <person name="Wang Q."/>
            <person name="Cai R."/>
            <person name="Wang Z."/>
        </authorList>
    </citation>
    <scope>NUCLEOTIDE SEQUENCE</scope>
    <source>
        <strain evidence="8">DSM 28700</strain>
    </source>
</reference>
<evidence type="ECO:0000256" key="2">
    <source>
        <dbReference type="ARBA" id="ARBA00022448"/>
    </source>
</evidence>
<dbReference type="Gene3D" id="1.10.3720.10">
    <property type="entry name" value="MetI-like"/>
    <property type="match status" value="1"/>
</dbReference>
<feature type="transmembrane region" description="Helical" evidence="6">
    <location>
        <begin position="150"/>
        <end position="171"/>
    </location>
</feature>
<dbReference type="CDD" id="cd06261">
    <property type="entry name" value="TM_PBP2"/>
    <property type="match status" value="1"/>
</dbReference>